<dbReference type="InterPro" id="IPR036188">
    <property type="entry name" value="FAD/NAD-bd_sf"/>
</dbReference>
<evidence type="ECO:0000313" key="9">
    <source>
        <dbReference type="Proteomes" id="UP000248817"/>
    </source>
</evidence>
<gene>
    <name evidence="8" type="ORF">BP00DRAFT_440685</name>
</gene>
<comment type="cofactor">
    <cofactor evidence="1">
        <name>FAD</name>
        <dbReference type="ChEBI" id="CHEBI:57692"/>
    </cofactor>
</comment>
<proteinExistence type="inferred from homology"/>
<evidence type="ECO:0000256" key="5">
    <source>
        <dbReference type="ARBA" id="ARBA00022857"/>
    </source>
</evidence>
<keyword evidence="9" id="KW-1185">Reference proteome</keyword>
<keyword evidence="7" id="KW-0503">Monooxygenase</keyword>
<evidence type="ECO:0000256" key="4">
    <source>
        <dbReference type="ARBA" id="ARBA00022827"/>
    </source>
</evidence>
<evidence type="ECO:0000256" key="6">
    <source>
        <dbReference type="ARBA" id="ARBA00023002"/>
    </source>
</evidence>
<dbReference type="PANTHER" id="PTHR43098:SF3">
    <property type="entry name" value="L-ORNITHINE N(5)-MONOOXYGENASE-RELATED"/>
    <property type="match status" value="1"/>
</dbReference>
<name>A0A2V5HM84_9EURO</name>
<keyword evidence="6" id="KW-0560">Oxidoreductase</keyword>
<dbReference type="SUPFAM" id="SSF51905">
    <property type="entry name" value="FAD/NAD(P)-binding domain"/>
    <property type="match status" value="1"/>
</dbReference>
<dbReference type="GO" id="GO:0004497">
    <property type="term" value="F:monooxygenase activity"/>
    <property type="evidence" value="ECO:0007669"/>
    <property type="project" value="UniProtKB-KW"/>
</dbReference>
<evidence type="ECO:0000313" key="8">
    <source>
        <dbReference type="EMBL" id="PYI25529.1"/>
    </source>
</evidence>
<dbReference type="AlphaFoldDB" id="A0A2V5HM84"/>
<dbReference type="Proteomes" id="UP000248817">
    <property type="component" value="Unassembled WGS sequence"/>
</dbReference>
<keyword evidence="4" id="KW-0274">FAD</keyword>
<sequence length="347" mass="38418">MGSNPLAGVDTCHRSKCAISILSGPPKHRTPIDNPTYDNVIVGAGFPGINLLYSLRKLGYRCQINESGTDLGGVWHWHTYPGCRIDTPGFIYQLSIPEVSETWSYKEKYPSADELRAYFPMWIRCLGSSRTKWRTETGEGPVTHSQLFIPCVGFATELYVPEFPGLETFKVEVCHSASWPKDGINMKGKKVAVIGTGASGLGYLDQPGPHATFEVAAEECEALFVKLYDRGGVAFLLGGYNDLLVDEKANREAYEIWAKKTRARIADPSKRDLLAPLEPPHPIGAKRSCSEQDYFEMFNSPNVELVNLREAGHGTAAINSKEIKTQDGGFYPEDAIALADGLQQFYW</sequence>
<keyword evidence="5" id="KW-0521">NADP</keyword>
<evidence type="ECO:0000256" key="7">
    <source>
        <dbReference type="ARBA" id="ARBA00023033"/>
    </source>
</evidence>
<comment type="similarity">
    <text evidence="2">Belongs to the FAD-binding monooxygenase family.</text>
</comment>
<evidence type="ECO:0000256" key="1">
    <source>
        <dbReference type="ARBA" id="ARBA00001974"/>
    </source>
</evidence>
<dbReference type="EMBL" id="KZ825640">
    <property type="protein sequence ID" value="PYI25529.1"/>
    <property type="molecule type" value="Genomic_DNA"/>
</dbReference>
<evidence type="ECO:0000256" key="2">
    <source>
        <dbReference type="ARBA" id="ARBA00010139"/>
    </source>
</evidence>
<dbReference type="InterPro" id="IPR050775">
    <property type="entry name" value="FAD-binding_Monooxygenases"/>
</dbReference>
<evidence type="ECO:0000256" key="3">
    <source>
        <dbReference type="ARBA" id="ARBA00022630"/>
    </source>
</evidence>
<reference evidence="8 9" key="1">
    <citation type="submission" date="2018-02" db="EMBL/GenBank/DDBJ databases">
        <title>The genomes of Aspergillus section Nigri reveals drivers in fungal speciation.</title>
        <authorList>
            <consortium name="DOE Joint Genome Institute"/>
            <person name="Vesth T.C."/>
            <person name="Nybo J."/>
            <person name="Theobald S."/>
            <person name="Brandl J."/>
            <person name="Frisvad J.C."/>
            <person name="Nielsen K.F."/>
            <person name="Lyhne E.K."/>
            <person name="Kogle M.E."/>
            <person name="Kuo A."/>
            <person name="Riley R."/>
            <person name="Clum A."/>
            <person name="Nolan M."/>
            <person name="Lipzen A."/>
            <person name="Salamov A."/>
            <person name="Henrissat B."/>
            <person name="Wiebenga A."/>
            <person name="De vries R.P."/>
            <person name="Grigoriev I.V."/>
            <person name="Mortensen U.H."/>
            <person name="Andersen M.R."/>
            <person name="Baker S.E."/>
        </authorList>
    </citation>
    <scope>NUCLEOTIDE SEQUENCE [LARGE SCALE GENOMIC DNA]</scope>
    <source>
        <strain evidence="8 9">CBS 114.80</strain>
    </source>
</reference>
<organism evidence="8 9">
    <name type="scientific">Aspergillus indologenus CBS 114.80</name>
    <dbReference type="NCBI Taxonomy" id="1450541"/>
    <lineage>
        <taxon>Eukaryota</taxon>
        <taxon>Fungi</taxon>
        <taxon>Dikarya</taxon>
        <taxon>Ascomycota</taxon>
        <taxon>Pezizomycotina</taxon>
        <taxon>Eurotiomycetes</taxon>
        <taxon>Eurotiomycetidae</taxon>
        <taxon>Eurotiales</taxon>
        <taxon>Aspergillaceae</taxon>
        <taxon>Aspergillus</taxon>
        <taxon>Aspergillus subgen. Circumdati</taxon>
    </lineage>
</organism>
<accession>A0A2V5HM84</accession>
<dbReference type="PANTHER" id="PTHR43098">
    <property type="entry name" value="L-ORNITHINE N(5)-MONOOXYGENASE-RELATED"/>
    <property type="match status" value="1"/>
</dbReference>
<dbReference type="Gene3D" id="3.50.50.60">
    <property type="entry name" value="FAD/NAD(P)-binding domain"/>
    <property type="match status" value="1"/>
</dbReference>
<protein>
    <submittedName>
        <fullName evidence="8">FAD/NAD(P)-binding domain-containing protein</fullName>
    </submittedName>
</protein>
<dbReference type="Pfam" id="PF13450">
    <property type="entry name" value="NAD_binding_8"/>
    <property type="match status" value="1"/>
</dbReference>
<keyword evidence="3" id="KW-0285">Flavoprotein</keyword>